<gene>
    <name evidence="1" type="ORF">LP422_04025</name>
</gene>
<organism evidence="1 2">
    <name type="scientific">Janibacter limosus</name>
    <dbReference type="NCBI Taxonomy" id="53458"/>
    <lineage>
        <taxon>Bacteria</taxon>
        <taxon>Bacillati</taxon>
        <taxon>Actinomycetota</taxon>
        <taxon>Actinomycetes</taxon>
        <taxon>Micrococcales</taxon>
        <taxon>Intrasporangiaceae</taxon>
        <taxon>Janibacter</taxon>
    </lineage>
</organism>
<name>A0AC61U5R8_9MICO</name>
<dbReference type="Proteomes" id="UP001059663">
    <property type="component" value="Chromosome"/>
</dbReference>
<reference evidence="1" key="1">
    <citation type="submission" date="2021-11" db="EMBL/GenBank/DDBJ databases">
        <title>Study of the species diversity of bacterial strains isolated from a unique natural object - Shulgan-Tash cave (Bashkiria).</title>
        <authorList>
            <person name="Sazanova A.L."/>
            <person name="Chirak E.R."/>
            <person name="Safronova V.I."/>
        </authorList>
    </citation>
    <scope>NUCLEOTIDE SEQUENCE</scope>
    <source>
        <strain evidence="1">P1</strain>
    </source>
</reference>
<accession>A0AC61U5R8</accession>
<proteinExistence type="predicted"/>
<evidence type="ECO:0000313" key="2">
    <source>
        <dbReference type="Proteomes" id="UP001059663"/>
    </source>
</evidence>
<dbReference type="EMBL" id="CP087977">
    <property type="protein sequence ID" value="UUZ45371.1"/>
    <property type="molecule type" value="Genomic_DNA"/>
</dbReference>
<sequence>MPGGRRQALRVAALVEDEPVDEGDDEHWPVGDRRVLAQPVHDGKGDVAPLQRGEYPVLPGHVVGRGEQLAHRGAPQDRAGPLRVGDEVGEVGLAQPHPARRPAVARRRPAG</sequence>
<protein>
    <submittedName>
        <fullName evidence="1">Uncharacterized protein</fullName>
    </submittedName>
</protein>
<evidence type="ECO:0000313" key="1">
    <source>
        <dbReference type="EMBL" id="UUZ45371.1"/>
    </source>
</evidence>